<comment type="caution">
    <text evidence="2">The sequence shown here is derived from an EMBL/GenBank/DDBJ whole genome shotgun (WGS) entry which is preliminary data.</text>
</comment>
<dbReference type="Proteomes" id="UP001367508">
    <property type="component" value="Unassembled WGS sequence"/>
</dbReference>
<dbReference type="EMBL" id="JAYMYQ010000002">
    <property type="protein sequence ID" value="KAK7350471.1"/>
    <property type="molecule type" value="Genomic_DNA"/>
</dbReference>
<evidence type="ECO:0000313" key="3">
    <source>
        <dbReference type="Proteomes" id="UP001367508"/>
    </source>
</evidence>
<keyword evidence="1" id="KW-1133">Transmembrane helix</keyword>
<keyword evidence="1" id="KW-0472">Membrane</keyword>
<keyword evidence="1" id="KW-0812">Transmembrane</keyword>
<gene>
    <name evidence="2" type="ORF">VNO77_09151</name>
</gene>
<feature type="transmembrane region" description="Helical" evidence="1">
    <location>
        <begin position="154"/>
        <end position="173"/>
    </location>
</feature>
<dbReference type="AlphaFoldDB" id="A0AAN9MAJ4"/>
<feature type="transmembrane region" description="Helical" evidence="1">
    <location>
        <begin position="185"/>
        <end position="208"/>
    </location>
</feature>
<evidence type="ECO:0000313" key="2">
    <source>
        <dbReference type="EMBL" id="KAK7350471.1"/>
    </source>
</evidence>
<name>A0AAN9MAJ4_CANGL</name>
<organism evidence="2 3">
    <name type="scientific">Canavalia gladiata</name>
    <name type="common">Sword bean</name>
    <name type="synonym">Dolichos gladiatus</name>
    <dbReference type="NCBI Taxonomy" id="3824"/>
    <lineage>
        <taxon>Eukaryota</taxon>
        <taxon>Viridiplantae</taxon>
        <taxon>Streptophyta</taxon>
        <taxon>Embryophyta</taxon>
        <taxon>Tracheophyta</taxon>
        <taxon>Spermatophyta</taxon>
        <taxon>Magnoliopsida</taxon>
        <taxon>eudicotyledons</taxon>
        <taxon>Gunneridae</taxon>
        <taxon>Pentapetalae</taxon>
        <taxon>rosids</taxon>
        <taxon>fabids</taxon>
        <taxon>Fabales</taxon>
        <taxon>Fabaceae</taxon>
        <taxon>Papilionoideae</taxon>
        <taxon>50 kb inversion clade</taxon>
        <taxon>NPAAA clade</taxon>
        <taxon>indigoferoid/millettioid clade</taxon>
        <taxon>Phaseoleae</taxon>
        <taxon>Canavalia</taxon>
    </lineage>
</organism>
<evidence type="ECO:0008006" key="4">
    <source>
        <dbReference type="Google" id="ProtNLM"/>
    </source>
</evidence>
<reference evidence="2 3" key="1">
    <citation type="submission" date="2024-01" db="EMBL/GenBank/DDBJ databases">
        <title>The genomes of 5 underutilized Papilionoideae crops provide insights into root nodulation and disease resistanc.</title>
        <authorList>
            <person name="Jiang F."/>
        </authorList>
    </citation>
    <scope>NUCLEOTIDE SEQUENCE [LARGE SCALE GENOMIC DNA]</scope>
    <source>
        <strain evidence="2">LVBAO_FW01</strain>
        <tissue evidence="2">Leaves</tissue>
    </source>
</reference>
<accession>A0AAN9MAJ4</accession>
<evidence type="ECO:0000256" key="1">
    <source>
        <dbReference type="SAM" id="Phobius"/>
    </source>
</evidence>
<keyword evidence="3" id="KW-1185">Reference proteome</keyword>
<protein>
    <recommendedName>
        <fullName evidence="4">PGG domain-containing protein</fullName>
    </recommendedName>
</protein>
<proteinExistence type="predicted"/>
<sequence>MNKPFSCENPSICLYMPKEALDMEVYHNLQLEWGILLQKIINQRQNIHEREEEHGDDKKITLKFRESLGQMSGSKKDASKPCPQEHRGTVNVWLQDEKLGQPLAFDFLSKSRNTSNNSHAQREEDCRISMKHFLNFPTSCGERIRRPQETMGRIASWLATVTFSLCLLSITLSKPLAEPQGPHSLLLAIIGMFNFTFFVSAASVMLLVGARFTHMQITVLLFSFVTPFLA</sequence>